<proteinExistence type="predicted"/>
<feature type="domain" description="Anti-bacteriophage protein A/HamA C-terminal" evidence="1">
    <location>
        <begin position="12"/>
        <end position="267"/>
    </location>
</feature>
<comment type="caution">
    <text evidence="2">The sequence shown here is derived from an EMBL/GenBank/DDBJ whole genome shotgun (WGS) entry which is preliminary data.</text>
</comment>
<evidence type="ECO:0000313" key="2">
    <source>
        <dbReference type="EMBL" id="RZT95734.1"/>
    </source>
</evidence>
<sequence length="272" mass="31368">MPWSSEHTNWFSRIDSDLKSKDGKEICLLEYNHDLTDKAILSKWAKHFRNHYCFDNEIDFLRDGTGLSRKEFLVQLKFPTEARGFGPGIRSGDFSEILVADYIEYILGYWVPRTRYGNKTIRDESTKGTDLIGFKLYDENKTPKDILKMFEVKAQYSGNEANPRLQDAIDDSIKDDLRKAESLNAIKQRLFDKGKTEEAQKIARFQNKVDTPYTLEYGVAALYSNDIYDEDVIINSDTSAHPFNSALFLIVIKGDDMMKLVHKLYEIAADES</sequence>
<dbReference type="AlphaFoldDB" id="A0A4Q7VI60"/>
<dbReference type="Proteomes" id="UP000293562">
    <property type="component" value="Unassembled WGS sequence"/>
</dbReference>
<dbReference type="InterPro" id="IPR014976">
    <property type="entry name" value="AbpA_HamA_C"/>
</dbReference>
<organism evidence="2 3">
    <name type="scientific">Ancylomarina subtilis</name>
    <dbReference type="NCBI Taxonomy" id="1639035"/>
    <lineage>
        <taxon>Bacteria</taxon>
        <taxon>Pseudomonadati</taxon>
        <taxon>Bacteroidota</taxon>
        <taxon>Bacteroidia</taxon>
        <taxon>Marinilabiliales</taxon>
        <taxon>Marinifilaceae</taxon>
        <taxon>Ancylomarina</taxon>
    </lineage>
</organism>
<dbReference type="RefSeq" id="WP_130305671.1">
    <property type="nucleotide sequence ID" value="NZ_SHKN01000001.1"/>
</dbReference>
<dbReference type="EMBL" id="SHKN01000001">
    <property type="protein sequence ID" value="RZT95734.1"/>
    <property type="molecule type" value="Genomic_DNA"/>
</dbReference>
<evidence type="ECO:0000313" key="3">
    <source>
        <dbReference type="Proteomes" id="UP000293562"/>
    </source>
</evidence>
<protein>
    <submittedName>
        <fullName evidence="2">Uncharacterized protein DUF1837</fullName>
    </submittedName>
</protein>
<dbReference type="Pfam" id="PF08878">
    <property type="entry name" value="HamA"/>
    <property type="match status" value="1"/>
</dbReference>
<accession>A0A4Q7VI60</accession>
<keyword evidence="3" id="KW-1185">Reference proteome</keyword>
<evidence type="ECO:0000259" key="1">
    <source>
        <dbReference type="Pfam" id="PF08878"/>
    </source>
</evidence>
<gene>
    <name evidence="2" type="ORF">EV201_0359</name>
</gene>
<name>A0A4Q7VI60_9BACT</name>
<reference evidence="2 3" key="1">
    <citation type="submission" date="2019-02" db="EMBL/GenBank/DDBJ databases">
        <title>Genomic Encyclopedia of Type Strains, Phase IV (KMG-IV): sequencing the most valuable type-strain genomes for metagenomic binning, comparative biology and taxonomic classification.</title>
        <authorList>
            <person name="Goeker M."/>
        </authorList>
    </citation>
    <scope>NUCLEOTIDE SEQUENCE [LARGE SCALE GENOMIC DNA]</scope>
    <source>
        <strain evidence="2 3">DSM 28825</strain>
    </source>
</reference>
<dbReference type="OrthoDB" id="268197at2"/>